<name>A0A6A4S078_SCOMX</name>
<comment type="caution">
    <text evidence="1">The sequence shown here is derived from an EMBL/GenBank/DDBJ whole genome shotgun (WGS) entry which is preliminary data.</text>
</comment>
<sequence length="82" mass="9210">MTTADNVRSRHEVTTRENSVDVFPGRRVSQFRLDEAAMRHHGDADNSRTVPLVSRRCSLLPVISFPGESSNVSYLKKPELKG</sequence>
<dbReference type="AlphaFoldDB" id="A0A6A4S078"/>
<reference evidence="1 2" key="1">
    <citation type="submission" date="2019-06" db="EMBL/GenBank/DDBJ databases">
        <title>Draft genomes of female and male turbot (Scophthalmus maximus).</title>
        <authorList>
            <person name="Xu H."/>
            <person name="Xu X.-W."/>
            <person name="Shao C."/>
            <person name="Chen S."/>
        </authorList>
    </citation>
    <scope>NUCLEOTIDE SEQUENCE [LARGE SCALE GENOMIC DNA]</scope>
    <source>
        <strain evidence="1">Ysfricsl-2016a</strain>
        <tissue evidence="1">Blood</tissue>
    </source>
</reference>
<protein>
    <submittedName>
        <fullName evidence="1">Uncharacterized protein</fullName>
    </submittedName>
</protein>
<gene>
    <name evidence="1" type="ORF">F2P81_022810</name>
</gene>
<dbReference type="Proteomes" id="UP000438429">
    <property type="component" value="Unassembled WGS sequence"/>
</dbReference>
<proteinExistence type="predicted"/>
<dbReference type="EMBL" id="VEVO01000020">
    <property type="protein sequence ID" value="KAF0025929.1"/>
    <property type="molecule type" value="Genomic_DNA"/>
</dbReference>
<evidence type="ECO:0000313" key="2">
    <source>
        <dbReference type="Proteomes" id="UP000438429"/>
    </source>
</evidence>
<organism evidence="1 2">
    <name type="scientific">Scophthalmus maximus</name>
    <name type="common">Turbot</name>
    <name type="synonym">Psetta maxima</name>
    <dbReference type="NCBI Taxonomy" id="52904"/>
    <lineage>
        <taxon>Eukaryota</taxon>
        <taxon>Metazoa</taxon>
        <taxon>Chordata</taxon>
        <taxon>Craniata</taxon>
        <taxon>Vertebrata</taxon>
        <taxon>Euteleostomi</taxon>
        <taxon>Actinopterygii</taxon>
        <taxon>Neopterygii</taxon>
        <taxon>Teleostei</taxon>
        <taxon>Neoteleostei</taxon>
        <taxon>Acanthomorphata</taxon>
        <taxon>Carangaria</taxon>
        <taxon>Pleuronectiformes</taxon>
        <taxon>Pleuronectoidei</taxon>
        <taxon>Scophthalmidae</taxon>
        <taxon>Scophthalmus</taxon>
    </lineage>
</organism>
<accession>A0A6A4S078</accession>
<evidence type="ECO:0000313" key="1">
    <source>
        <dbReference type="EMBL" id="KAF0025929.1"/>
    </source>
</evidence>